<comment type="similarity">
    <text evidence="13">Belongs to the binding-protein-dependent transport system permease family.</text>
</comment>
<dbReference type="CDD" id="cd06261">
    <property type="entry name" value="TM_PBP2"/>
    <property type="match status" value="1"/>
</dbReference>
<dbReference type="InterPro" id="IPR000515">
    <property type="entry name" value="MetI-like"/>
</dbReference>
<feature type="transmembrane region" description="Helical" evidence="13">
    <location>
        <begin position="29"/>
        <end position="52"/>
    </location>
</feature>
<feature type="transmembrane region" description="Helical" evidence="13">
    <location>
        <begin position="154"/>
        <end position="173"/>
    </location>
</feature>
<name>A0A917B4L0_9MICO</name>
<keyword evidence="12 13" id="KW-0472">Membrane</keyword>
<dbReference type="PROSITE" id="PS50928">
    <property type="entry name" value="ABC_TM1"/>
    <property type="match status" value="1"/>
</dbReference>
<proteinExistence type="inferred from homology"/>
<evidence type="ECO:0000256" key="13">
    <source>
        <dbReference type="RuleBase" id="RU363032"/>
    </source>
</evidence>
<feature type="domain" description="ABC transporter" evidence="14">
    <location>
        <begin position="319"/>
        <end position="570"/>
    </location>
</feature>
<feature type="transmembrane region" description="Helical" evidence="13">
    <location>
        <begin position="95"/>
        <end position="119"/>
    </location>
</feature>
<dbReference type="GO" id="GO:0005886">
    <property type="term" value="C:plasma membrane"/>
    <property type="evidence" value="ECO:0007669"/>
    <property type="project" value="UniProtKB-SubCell"/>
</dbReference>
<evidence type="ECO:0000313" key="16">
    <source>
        <dbReference type="EMBL" id="GGF18431.1"/>
    </source>
</evidence>
<feature type="transmembrane region" description="Helical" evidence="13">
    <location>
        <begin position="126"/>
        <end position="148"/>
    </location>
</feature>
<evidence type="ECO:0000256" key="7">
    <source>
        <dbReference type="ARBA" id="ARBA00022692"/>
    </source>
</evidence>
<evidence type="ECO:0000259" key="15">
    <source>
        <dbReference type="PROSITE" id="PS50928"/>
    </source>
</evidence>
<dbReference type="CDD" id="cd03257">
    <property type="entry name" value="ABC_NikE_OppD_transporters"/>
    <property type="match status" value="1"/>
</dbReference>
<evidence type="ECO:0000256" key="2">
    <source>
        <dbReference type="ARBA" id="ARBA00004202"/>
    </source>
</evidence>
<comment type="subcellular location">
    <subcellularLocation>
        <location evidence="13">Cell membrane</location>
        <topology evidence="13">Multi-pass membrane protein</topology>
    </subcellularLocation>
    <subcellularLocation>
        <location evidence="2">Cell membrane</location>
        <topology evidence="2">Peripheral membrane protein</topology>
    </subcellularLocation>
    <subcellularLocation>
        <location evidence="1">Membrane</location>
        <topology evidence="1">Multi-pass membrane protein</topology>
    </subcellularLocation>
</comment>
<keyword evidence="4 13" id="KW-0813">Transport</keyword>
<dbReference type="Pfam" id="PF00005">
    <property type="entry name" value="ABC_tran"/>
    <property type="match status" value="1"/>
</dbReference>
<dbReference type="Gene3D" id="1.10.3720.10">
    <property type="entry name" value="MetI-like"/>
    <property type="match status" value="1"/>
</dbReference>
<evidence type="ECO:0000256" key="3">
    <source>
        <dbReference type="ARBA" id="ARBA00005417"/>
    </source>
</evidence>
<evidence type="ECO:0000313" key="17">
    <source>
        <dbReference type="Proteomes" id="UP000598775"/>
    </source>
</evidence>
<dbReference type="SMART" id="SM00382">
    <property type="entry name" value="AAA"/>
    <property type="match status" value="1"/>
</dbReference>
<evidence type="ECO:0000256" key="8">
    <source>
        <dbReference type="ARBA" id="ARBA00022741"/>
    </source>
</evidence>
<dbReference type="FunFam" id="3.40.50.300:FF:000016">
    <property type="entry name" value="Oligopeptide ABC transporter ATP-binding component"/>
    <property type="match status" value="1"/>
</dbReference>
<keyword evidence="7 13" id="KW-0812">Transmembrane</keyword>
<dbReference type="SUPFAM" id="SSF161098">
    <property type="entry name" value="MetI-like"/>
    <property type="match status" value="1"/>
</dbReference>
<evidence type="ECO:0000256" key="1">
    <source>
        <dbReference type="ARBA" id="ARBA00004141"/>
    </source>
</evidence>
<dbReference type="Pfam" id="PF12911">
    <property type="entry name" value="OppC_N"/>
    <property type="match status" value="1"/>
</dbReference>
<dbReference type="RefSeq" id="WP_188674789.1">
    <property type="nucleotide sequence ID" value="NZ_BMGP01000002.1"/>
</dbReference>
<dbReference type="Gene3D" id="3.40.50.300">
    <property type="entry name" value="P-loop containing nucleotide triphosphate hydrolases"/>
    <property type="match status" value="1"/>
</dbReference>
<keyword evidence="6" id="KW-0997">Cell inner membrane</keyword>
<dbReference type="GO" id="GO:0005524">
    <property type="term" value="F:ATP binding"/>
    <property type="evidence" value="ECO:0007669"/>
    <property type="project" value="UniProtKB-KW"/>
</dbReference>
<dbReference type="AlphaFoldDB" id="A0A917B4L0"/>
<organism evidence="16 17">
    <name type="scientific">Subtercola lobariae</name>
    <dbReference type="NCBI Taxonomy" id="1588641"/>
    <lineage>
        <taxon>Bacteria</taxon>
        <taxon>Bacillati</taxon>
        <taxon>Actinomycetota</taxon>
        <taxon>Actinomycetes</taxon>
        <taxon>Micrococcales</taxon>
        <taxon>Microbacteriaceae</taxon>
        <taxon>Subtercola</taxon>
    </lineage>
</organism>
<dbReference type="InterPro" id="IPR050388">
    <property type="entry name" value="ABC_Ni/Peptide_Import"/>
</dbReference>
<sequence>MTEVLVPTASIETPVRRAGPARRGVGRRVLTFVGIGWLVVVVLAAVLANLIAPYGPNQQDLMAVLQGPSPAHWLGTDTLGRDVMSRLMYGARPSLIAAAIAILVYVIWGSALGLIAGYLGGWTDRVVGVLTSILIALPHIILLFVVLSVYRGNVYLAMFVFGFIASPVMVLLVRGSALSLRNELFVDAAKVSGLSPAYIIFRHILPRSLGLIIVQGTVFGATAIVLESALSFLGFGEQQPAPSWGNMVAEAANQIVLNPWLLYPTGAIIFLTALALGVVGDSLRDRVSGSWTQSTLTKAVRRTAYDEPRIRTLASAPLLSVEGLTVAYRLRDGATKTVVHNVSFDVAKGETVGIVGESGSGKTTVAFGILGVPGDNAEISAGHVWFEGTDLTTLTDSQLARYRGQRIAYVAQEPMVALDPTYRIGYLLRETLRVNEGLTGPSADERVTELLREVELSDPDRVARSYLHELSGGMAQRVSIAFALAGRPDLLVADEPTTALDVTVQAGILALLRRLRESTGLSIVIITHDFGVVADLCDRVVVMYRGEVVETNTAEEIYRNPGHEYTRALLASNPHHAEPGKDLPVITGSFNTPRTSNIPVWERKRS</sequence>
<dbReference type="InterPro" id="IPR003593">
    <property type="entry name" value="AAA+_ATPase"/>
</dbReference>
<dbReference type="InterPro" id="IPR025966">
    <property type="entry name" value="OppC_N"/>
</dbReference>
<feature type="transmembrane region" description="Helical" evidence="13">
    <location>
        <begin position="260"/>
        <end position="279"/>
    </location>
</feature>
<dbReference type="InterPro" id="IPR003439">
    <property type="entry name" value="ABC_transporter-like_ATP-bd"/>
</dbReference>
<evidence type="ECO:0000256" key="12">
    <source>
        <dbReference type="ARBA" id="ARBA00023136"/>
    </source>
</evidence>
<evidence type="ECO:0000256" key="5">
    <source>
        <dbReference type="ARBA" id="ARBA00022475"/>
    </source>
</evidence>
<feature type="transmembrane region" description="Helical" evidence="13">
    <location>
        <begin position="209"/>
        <end position="235"/>
    </location>
</feature>
<comment type="similarity">
    <text evidence="3">Belongs to the ABC transporter superfamily.</text>
</comment>
<dbReference type="GO" id="GO:0055085">
    <property type="term" value="P:transmembrane transport"/>
    <property type="evidence" value="ECO:0007669"/>
    <property type="project" value="InterPro"/>
</dbReference>
<accession>A0A917B4L0</accession>
<evidence type="ECO:0000256" key="9">
    <source>
        <dbReference type="ARBA" id="ARBA00022840"/>
    </source>
</evidence>
<evidence type="ECO:0000256" key="11">
    <source>
        <dbReference type="ARBA" id="ARBA00022989"/>
    </source>
</evidence>
<dbReference type="InterPro" id="IPR035906">
    <property type="entry name" value="MetI-like_sf"/>
</dbReference>
<dbReference type="PANTHER" id="PTHR43297:SF14">
    <property type="entry name" value="ATPASE AAA-TYPE CORE DOMAIN-CONTAINING PROTEIN"/>
    <property type="match status" value="1"/>
</dbReference>
<evidence type="ECO:0000256" key="4">
    <source>
        <dbReference type="ARBA" id="ARBA00022448"/>
    </source>
</evidence>
<comment type="caution">
    <text evidence="16">The sequence shown here is derived from an EMBL/GenBank/DDBJ whole genome shotgun (WGS) entry which is preliminary data.</text>
</comment>
<keyword evidence="9 16" id="KW-0067">ATP-binding</keyword>
<feature type="domain" description="ABC transmembrane type-1" evidence="15">
    <location>
        <begin position="91"/>
        <end position="280"/>
    </location>
</feature>
<reference evidence="16 17" key="1">
    <citation type="journal article" date="2014" name="Int. J. Syst. Evol. Microbiol.">
        <title>Complete genome sequence of Corynebacterium casei LMG S-19264T (=DSM 44701T), isolated from a smear-ripened cheese.</title>
        <authorList>
            <consortium name="US DOE Joint Genome Institute (JGI-PGF)"/>
            <person name="Walter F."/>
            <person name="Albersmeier A."/>
            <person name="Kalinowski J."/>
            <person name="Ruckert C."/>
        </authorList>
    </citation>
    <scope>NUCLEOTIDE SEQUENCE [LARGE SCALE GENOMIC DNA]</scope>
    <source>
        <strain evidence="16 17">CGMCC 1.12976</strain>
    </source>
</reference>
<dbReference type="SUPFAM" id="SSF52540">
    <property type="entry name" value="P-loop containing nucleoside triphosphate hydrolases"/>
    <property type="match status" value="1"/>
</dbReference>
<evidence type="ECO:0000256" key="10">
    <source>
        <dbReference type="ARBA" id="ARBA00022967"/>
    </source>
</evidence>
<keyword evidence="5" id="KW-1003">Cell membrane</keyword>
<keyword evidence="11 13" id="KW-1133">Transmembrane helix</keyword>
<keyword evidence="8" id="KW-0547">Nucleotide-binding</keyword>
<gene>
    <name evidence="16" type="ORF">GCM10011399_10120</name>
</gene>
<protein>
    <submittedName>
        <fullName evidence="16">Dipeptide/oligopeptide/nickel ABC transporter ATP-binding protein</fullName>
    </submittedName>
</protein>
<dbReference type="Proteomes" id="UP000598775">
    <property type="component" value="Unassembled WGS sequence"/>
</dbReference>
<dbReference type="Pfam" id="PF00528">
    <property type="entry name" value="BPD_transp_1"/>
    <property type="match status" value="1"/>
</dbReference>
<keyword evidence="17" id="KW-1185">Reference proteome</keyword>
<dbReference type="InterPro" id="IPR027417">
    <property type="entry name" value="P-loop_NTPase"/>
</dbReference>
<dbReference type="PROSITE" id="PS50893">
    <property type="entry name" value="ABC_TRANSPORTER_2"/>
    <property type="match status" value="1"/>
</dbReference>
<keyword evidence="10" id="KW-1278">Translocase</keyword>
<dbReference type="PANTHER" id="PTHR43297">
    <property type="entry name" value="OLIGOPEPTIDE TRANSPORT ATP-BINDING PROTEIN APPD"/>
    <property type="match status" value="1"/>
</dbReference>
<evidence type="ECO:0000256" key="6">
    <source>
        <dbReference type="ARBA" id="ARBA00022519"/>
    </source>
</evidence>
<evidence type="ECO:0000259" key="14">
    <source>
        <dbReference type="PROSITE" id="PS50893"/>
    </source>
</evidence>
<dbReference type="GO" id="GO:0016887">
    <property type="term" value="F:ATP hydrolysis activity"/>
    <property type="evidence" value="ECO:0007669"/>
    <property type="project" value="InterPro"/>
</dbReference>
<dbReference type="EMBL" id="BMGP01000002">
    <property type="protein sequence ID" value="GGF18431.1"/>
    <property type="molecule type" value="Genomic_DNA"/>
</dbReference>